<feature type="region of interest" description="Disordered" evidence="1">
    <location>
        <begin position="76"/>
        <end position="104"/>
    </location>
</feature>
<dbReference type="EMBL" id="CP063407">
    <property type="protein sequence ID" value="QSZ32193.1"/>
    <property type="molecule type" value="Genomic_DNA"/>
</dbReference>
<evidence type="ECO:0000256" key="1">
    <source>
        <dbReference type="SAM" id="MobiDB-lite"/>
    </source>
</evidence>
<keyword evidence="3" id="KW-1185">Reference proteome</keyword>
<evidence type="ECO:0000313" key="3">
    <source>
        <dbReference type="Proteomes" id="UP000672032"/>
    </source>
</evidence>
<dbReference type="OrthoDB" id="3548056at2759"/>
<gene>
    <name evidence="2" type="ORF">DSL72_001764</name>
</gene>
<organism evidence="2 3">
    <name type="scientific">Monilinia vaccinii-corymbosi</name>
    <dbReference type="NCBI Taxonomy" id="61207"/>
    <lineage>
        <taxon>Eukaryota</taxon>
        <taxon>Fungi</taxon>
        <taxon>Dikarya</taxon>
        <taxon>Ascomycota</taxon>
        <taxon>Pezizomycotina</taxon>
        <taxon>Leotiomycetes</taxon>
        <taxon>Helotiales</taxon>
        <taxon>Sclerotiniaceae</taxon>
        <taxon>Monilinia</taxon>
    </lineage>
</organism>
<accession>A0A8A3PAQ8</accession>
<reference evidence="2" key="1">
    <citation type="submission" date="2020-10" db="EMBL/GenBank/DDBJ databases">
        <title>Genome Sequence of Monilinia vaccinii-corymbosi Sheds Light on Mummy Berry Disease Infection of Blueberry and Mating Type.</title>
        <authorList>
            <person name="Yow A.G."/>
            <person name="Zhang Y."/>
            <person name="Bansal K."/>
            <person name="Eacker S.M."/>
            <person name="Sullivan S."/>
            <person name="Liachko I."/>
            <person name="Cubeta M.A."/>
            <person name="Rollins J.A."/>
            <person name="Ashrafi H."/>
        </authorList>
    </citation>
    <scope>NUCLEOTIDE SEQUENCE</scope>
    <source>
        <strain evidence="2">RL-1</strain>
    </source>
</reference>
<feature type="region of interest" description="Disordered" evidence="1">
    <location>
        <begin position="1"/>
        <end position="33"/>
    </location>
</feature>
<proteinExistence type="predicted"/>
<sequence>MSSLPHISLPTPPVSLVAPPHHTRQQARDEKEDAIHDAKREARLEHGAGLVDRDAHAVHVGIAPRAKIDIVPTRRADGGAVGMRDEAERVDARDQRAEETEVDKGDEERIVARAVVGEERCNGPGACEDRHDEED</sequence>
<name>A0A8A3PAQ8_9HELO</name>
<dbReference type="AlphaFoldDB" id="A0A8A3PAQ8"/>
<evidence type="ECO:0000313" key="2">
    <source>
        <dbReference type="EMBL" id="QSZ32193.1"/>
    </source>
</evidence>
<protein>
    <submittedName>
        <fullName evidence="2">Uncharacterized protein</fullName>
    </submittedName>
</protein>
<dbReference type="Proteomes" id="UP000672032">
    <property type="component" value="Chromosome 3"/>
</dbReference>